<dbReference type="CDD" id="cd00118">
    <property type="entry name" value="LysM"/>
    <property type="match status" value="1"/>
</dbReference>
<dbReference type="EMBL" id="VLJS01000046">
    <property type="protein sequence ID" value="TWH15207.1"/>
    <property type="molecule type" value="Genomic_DNA"/>
</dbReference>
<dbReference type="PROSITE" id="PS51782">
    <property type="entry name" value="LYSM"/>
    <property type="match status" value="1"/>
</dbReference>
<reference evidence="4 5" key="1">
    <citation type="submission" date="2019-07" db="EMBL/GenBank/DDBJ databases">
        <title>Genome sequencing of lignin-degrading bacterial isolates.</title>
        <authorList>
            <person name="Gladden J."/>
        </authorList>
    </citation>
    <scope>NUCLEOTIDE SEQUENCE [LARGE SCALE GENOMIC DNA]</scope>
    <source>
        <strain evidence="4 5">J19</strain>
    </source>
</reference>
<feature type="signal peptide" evidence="2">
    <location>
        <begin position="1"/>
        <end position="18"/>
    </location>
</feature>
<dbReference type="SUPFAM" id="SSF54106">
    <property type="entry name" value="LysM domain"/>
    <property type="match status" value="1"/>
</dbReference>
<dbReference type="CDD" id="cd16894">
    <property type="entry name" value="MltD-like"/>
    <property type="match status" value="1"/>
</dbReference>
<dbReference type="SUPFAM" id="SSF53955">
    <property type="entry name" value="Lysozyme-like"/>
    <property type="match status" value="1"/>
</dbReference>
<dbReference type="Pfam" id="PF01464">
    <property type="entry name" value="SLT"/>
    <property type="match status" value="1"/>
</dbReference>
<dbReference type="AlphaFoldDB" id="A0A562E075"/>
<evidence type="ECO:0000313" key="4">
    <source>
        <dbReference type="EMBL" id="TWH15207.1"/>
    </source>
</evidence>
<dbReference type="InterPro" id="IPR008258">
    <property type="entry name" value="Transglycosylase_SLT_dom_1"/>
</dbReference>
<evidence type="ECO:0000256" key="2">
    <source>
        <dbReference type="SAM" id="SignalP"/>
    </source>
</evidence>
<dbReference type="Gene3D" id="1.10.530.10">
    <property type="match status" value="1"/>
</dbReference>
<feature type="region of interest" description="Disordered" evidence="1">
    <location>
        <begin position="21"/>
        <end position="56"/>
    </location>
</feature>
<organism evidence="4 5">
    <name type="scientific">Pseudoxanthomonas taiwanensis J19</name>
    <dbReference type="NCBI Taxonomy" id="935569"/>
    <lineage>
        <taxon>Bacteria</taxon>
        <taxon>Pseudomonadati</taxon>
        <taxon>Pseudomonadota</taxon>
        <taxon>Gammaproteobacteria</taxon>
        <taxon>Lysobacterales</taxon>
        <taxon>Lysobacteraceae</taxon>
        <taxon>Pseudoxanthomonas</taxon>
    </lineage>
</organism>
<protein>
    <submittedName>
        <fullName evidence="4">Membrane-bound lytic murein transglycosylase D</fullName>
    </submittedName>
</protein>
<dbReference type="OrthoDB" id="9815002at2"/>
<evidence type="ECO:0000313" key="5">
    <source>
        <dbReference type="Proteomes" id="UP000321583"/>
    </source>
</evidence>
<keyword evidence="5" id="KW-1185">Reference proteome</keyword>
<sequence>MRRAWPAVLVACSCAAFAQEPRPDPAATEPPAPASEPAAPDADAPAADASPELPEGMRSGREIYQAFLDGLAEPGCDAGATRYEQHFRHAPARLADPDSDALPLFGHVVDALRAAHLPTEYALIPFVESGYAPGARNGGGPAGLWQFVTHTARHHGVPVTKHYDGRLSPAESTRAAVQYLRKLNGMLGGNWRLTAMAYNAGESRVLRALRHSGEQALEATPGSLQGLSGVTYAYVDKLHALACVLTRAGEEAEWMARLDRPVLHLEARPLEGAGGLEAWALGNGQDPTVLRRLNPALGQRWTSPPLALVQAIAPPAPVALAPVRATAEVEEAPAVATTRVHTVRRGESAWVIARRYGVAVRQLLELNNLNANSVLRPGMQLRVE</sequence>
<dbReference type="SMART" id="SM00257">
    <property type="entry name" value="LysM"/>
    <property type="match status" value="1"/>
</dbReference>
<dbReference type="InterPro" id="IPR036779">
    <property type="entry name" value="LysM_dom_sf"/>
</dbReference>
<evidence type="ECO:0000259" key="3">
    <source>
        <dbReference type="PROSITE" id="PS51782"/>
    </source>
</evidence>
<dbReference type="Proteomes" id="UP000321583">
    <property type="component" value="Unassembled WGS sequence"/>
</dbReference>
<accession>A0A562E075</accession>
<gene>
    <name evidence="4" type="ORF">L613_001900000250</name>
</gene>
<feature type="chain" id="PRO_5021784873" evidence="2">
    <location>
        <begin position="19"/>
        <end position="384"/>
    </location>
</feature>
<comment type="caution">
    <text evidence="4">The sequence shown here is derived from an EMBL/GenBank/DDBJ whole genome shotgun (WGS) entry which is preliminary data.</text>
</comment>
<proteinExistence type="predicted"/>
<feature type="domain" description="LysM" evidence="3">
    <location>
        <begin position="339"/>
        <end position="383"/>
    </location>
</feature>
<dbReference type="Gene3D" id="3.10.350.10">
    <property type="entry name" value="LysM domain"/>
    <property type="match status" value="1"/>
</dbReference>
<dbReference type="RefSeq" id="WP_028914819.1">
    <property type="nucleotide sequence ID" value="NZ_VLJS01000046.1"/>
</dbReference>
<dbReference type="InterPro" id="IPR023346">
    <property type="entry name" value="Lysozyme-like_dom_sf"/>
</dbReference>
<feature type="compositionally biased region" description="Low complexity" evidence="1">
    <location>
        <begin position="35"/>
        <end position="54"/>
    </location>
</feature>
<dbReference type="InterPro" id="IPR018392">
    <property type="entry name" value="LysM"/>
</dbReference>
<keyword evidence="2" id="KW-0732">Signal</keyword>
<evidence type="ECO:0000256" key="1">
    <source>
        <dbReference type="SAM" id="MobiDB-lite"/>
    </source>
</evidence>
<name>A0A562E075_9GAMM</name>
<dbReference type="Pfam" id="PF01476">
    <property type="entry name" value="LysM"/>
    <property type="match status" value="1"/>
</dbReference>